<reference evidence="5 6" key="1">
    <citation type="journal article" date="2019" name="Int. J. Syst. Evol. Microbiol.">
        <title>The Global Catalogue of Microorganisms (GCM) 10K type strain sequencing project: providing services to taxonomists for standard genome sequencing and annotation.</title>
        <authorList>
            <consortium name="The Broad Institute Genomics Platform"/>
            <consortium name="The Broad Institute Genome Sequencing Center for Infectious Disease"/>
            <person name="Wu L."/>
            <person name="Ma J."/>
        </authorList>
    </citation>
    <scope>NUCLEOTIDE SEQUENCE [LARGE SCALE GENOMIC DNA]</scope>
    <source>
        <strain evidence="5 6">RDMS1</strain>
    </source>
</reference>
<evidence type="ECO:0000259" key="4">
    <source>
        <dbReference type="Pfam" id="PF14833"/>
    </source>
</evidence>
<keyword evidence="2" id="KW-0520">NAD</keyword>
<dbReference type="InterPro" id="IPR013328">
    <property type="entry name" value="6PGD_dom2"/>
</dbReference>
<comment type="caution">
    <text evidence="5">The sequence shown here is derived from an EMBL/GenBank/DDBJ whole genome shotgun (WGS) entry which is preliminary data.</text>
</comment>
<dbReference type="InterPro" id="IPR029154">
    <property type="entry name" value="HIBADH-like_NADP-bd"/>
</dbReference>
<dbReference type="Gene3D" id="1.10.1040.10">
    <property type="entry name" value="N-(1-d-carboxylethyl)-l-norvaline Dehydrogenase, domain 2"/>
    <property type="match status" value="1"/>
</dbReference>
<dbReference type="EC" id="1.1.-.-" evidence="5"/>
<accession>A0ABD5YVE0</accession>
<keyword evidence="6" id="KW-1185">Reference proteome</keyword>
<dbReference type="InterPro" id="IPR008927">
    <property type="entry name" value="6-PGluconate_DH-like_C_sf"/>
</dbReference>
<dbReference type="Pfam" id="PF14833">
    <property type="entry name" value="NAD_binding_11"/>
    <property type="match status" value="1"/>
</dbReference>
<dbReference type="AlphaFoldDB" id="A0ABD5YVE0"/>
<dbReference type="Proteomes" id="UP001596417">
    <property type="component" value="Unassembled WGS sequence"/>
</dbReference>
<dbReference type="PANTHER" id="PTHR22981:SF7">
    <property type="entry name" value="3-HYDROXYISOBUTYRATE DEHYDROGENASE, MITOCHONDRIAL"/>
    <property type="match status" value="1"/>
</dbReference>
<dbReference type="SUPFAM" id="SSF51735">
    <property type="entry name" value="NAD(P)-binding Rossmann-fold domains"/>
    <property type="match status" value="1"/>
</dbReference>
<evidence type="ECO:0000313" key="5">
    <source>
        <dbReference type="EMBL" id="MFC7191440.1"/>
    </source>
</evidence>
<feature type="domain" description="6-phosphogluconate dehydrogenase NADP-binding" evidence="3">
    <location>
        <begin position="3"/>
        <end position="161"/>
    </location>
</feature>
<dbReference type="InterPro" id="IPR036291">
    <property type="entry name" value="NAD(P)-bd_dom_sf"/>
</dbReference>
<dbReference type="RefSeq" id="WP_264555640.1">
    <property type="nucleotide sequence ID" value="NZ_CP109979.1"/>
</dbReference>
<dbReference type="InterPro" id="IPR006115">
    <property type="entry name" value="6PGDH_NADP-bd"/>
</dbReference>
<dbReference type="GeneID" id="76055203"/>
<protein>
    <submittedName>
        <fullName evidence="5">NAD(P)-dependent oxidoreductase</fullName>
        <ecNumber evidence="5">1.1.-.-</ecNumber>
    </submittedName>
</protein>
<dbReference type="Pfam" id="PF03446">
    <property type="entry name" value="NAD_binding_2"/>
    <property type="match status" value="1"/>
</dbReference>
<evidence type="ECO:0000256" key="2">
    <source>
        <dbReference type="ARBA" id="ARBA00023027"/>
    </source>
</evidence>
<dbReference type="PIRSF" id="PIRSF000103">
    <property type="entry name" value="HIBADH"/>
    <property type="match status" value="1"/>
</dbReference>
<dbReference type="GO" id="GO:0016491">
    <property type="term" value="F:oxidoreductase activity"/>
    <property type="evidence" value="ECO:0007669"/>
    <property type="project" value="UniProtKB-KW"/>
</dbReference>
<keyword evidence="1 5" id="KW-0560">Oxidoreductase</keyword>
<name>A0ABD5YVE0_9EURY</name>
<evidence type="ECO:0000259" key="3">
    <source>
        <dbReference type="Pfam" id="PF03446"/>
    </source>
</evidence>
<feature type="domain" description="3-hydroxyisobutyrate dehydrogenase-like NAD-binding" evidence="4">
    <location>
        <begin position="166"/>
        <end position="275"/>
    </location>
</feature>
<dbReference type="SUPFAM" id="SSF48179">
    <property type="entry name" value="6-phosphogluconate dehydrogenase C-terminal domain-like"/>
    <property type="match status" value="1"/>
</dbReference>
<evidence type="ECO:0000256" key="1">
    <source>
        <dbReference type="ARBA" id="ARBA00023002"/>
    </source>
</evidence>
<dbReference type="InterPro" id="IPR015815">
    <property type="entry name" value="HIBADH-related"/>
</dbReference>
<dbReference type="PANTHER" id="PTHR22981">
    <property type="entry name" value="3-HYDROXYISOBUTYRATE DEHYDROGENASE-RELATED"/>
    <property type="match status" value="1"/>
</dbReference>
<sequence>MRRIGLIGVGFIGKLFVDDLRSAEYPVTAYDIDESQLEYALERGAEAADSPAAVAAGADVVVLALPGHSEVQSVMEGEPRGVVETLDSDQCVIDTSTTGPEAATEYEQKCTERGAGFVTAPLTRNAPNGDGIHMMVGGSPSDYDEVRPVLDTISEAHTRIGDAHDAQTFKLMIQMRYAGQQAVDAEIVEFGRNNGIDPERMNEFLGMDVWEQYFTLNFSPAIEGLGGLAIWHKDLGYALALARESNTATPLTSTVHEAYKSAIEMADEDEGHAAATIRHWRRHNGAK</sequence>
<dbReference type="EMBL" id="JBHTAX010000001">
    <property type="protein sequence ID" value="MFC7191440.1"/>
    <property type="molecule type" value="Genomic_DNA"/>
</dbReference>
<dbReference type="Gene3D" id="3.40.50.720">
    <property type="entry name" value="NAD(P)-binding Rossmann-like Domain"/>
    <property type="match status" value="1"/>
</dbReference>
<proteinExistence type="predicted"/>
<organism evidence="5 6">
    <name type="scientific">Halocatena marina</name>
    <dbReference type="NCBI Taxonomy" id="2934937"/>
    <lineage>
        <taxon>Archaea</taxon>
        <taxon>Methanobacteriati</taxon>
        <taxon>Methanobacteriota</taxon>
        <taxon>Stenosarchaea group</taxon>
        <taxon>Halobacteria</taxon>
        <taxon>Halobacteriales</taxon>
        <taxon>Natronomonadaceae</taxon>
        <taxon>Halocatena</taxon>
    </lineage>
</organism>
<evidence type="ECO:0000313" key="6">
    <source>
        <dbReference type="Proteomes" id="UP001596417"/>
    </source>
</evidence>
<gene>
    <name evidence="5" type="ORF">ACFQL7_17635</name>
</gene>